<evidence type="ECO:0000259" key="5">
    <source>
        <dbReference type="PROSITE" id="PS50238"/>
    </source>
</evidence>
<reference evidence="6 7" key="1">
    <citation type="submission" date="2019-07" db="EMBL/GenBank/DDBJ databases">
        <authorList>
            <person name="Friedrich A."/>
            <person name="Schacherer J."/>
        </authorList>
    </citation>
    <scope>NUCLEOTIDE SEQUENCE [LARGE SCALE GENOMIC DNA]</scope>
</reference>
<dbReference type="SUPFAM" id="SSF48350">
    <property type="entry name" value="GTPase activation domain, GAP"/>
    <property type="match status" value="1"/>
</dbReference>
<dbReference type="SMART" id="SM00324">
    <property type="entry name" value="RhoGAP"/>
    <property type="match status" value="1"/>
</dbReference>
<dbReference type="PANTHER" id="PTHR23176:SF96">
    <property type="entry name" value="GTPASE-ACTIVATING PROTEIN BEM2_IPL2"/>
    <property type="match status" value="1"/>
</dbReference>
<dbReference type="CDD" id="cd06224">
    <property type="entry name" value="REM"/>
    <property type="match status" value="1"/>
</dbReference>
<sequence length="2011" mass="228318">MRKFLSRRERRHSLVHGKHGKHKVHDSVSELESLQEETSSIFGSSSRVSKRASVIAEKGLNFLKQDAPSNISSGGDDSQEQGSHRTGIFHTLSSKKSSSASLFHQNVTDNNPVPRQRHGVQKLVDPEWDVTTIKCDWLNIVDENSKDPEHLNLCRAELKGSMLYVYRPPQELAAVSHFVEDEDEEAKTMVSTSGDAVSGAIADLKSNADTSSFNNQDDIQKEIKLHALAIAENAGVNKSDANSLPSSVTASPTKSVRYAQTHDIKSSDSMKKLTQKLESISLSEGALGEQIMNIHQLERNIIEQKKFLTENKPTVQHHASHSSVNLESIDSNYQKGCEIPSFVKIKYRSCICPHPDLHFEDQNGTILGGTIESICHTIAFYPSQDVADKLINILPMISPIEISLLYFETFLKMFISESAGPSLNDRFGSPDHPDMSDRMMVIIPFESREIMVSRICDCLKAITEQFCGILLDESALRSVWNVLVMLDEFCDCNELKLGIHNRQKTLRQLTDFEDSDIGLSLDSLTADKFLSYPIQTLAYEINSLDHHFLDSWNPRSDRSLSLDKIHSSYSYWRKNFLIFDANNDLHYLARIIAHHLFEDVSVKSNESKRAHVLEKWVLLGEYLYRNGNMVSWLGIASFICSVPILRLKRVWSLIDGKTIDMVRSSWAPIIYEVRQRLSVKPFVIRYRVLVPAGIGRDYAKKEVIPYYGDIRFSTDHGNDTLPGDFVRSFCQFSQKADYSVSKWDEFYNGVRDSSSAKALGSSTGECGRMNAELARDLTRAVSYRVKHPPYSLKDTFKESLEAEPPFDGQYYRYHNESRSPLFLGSYPSILFPKVLDTYEIYDRKSLIGAIGGLDLAQNVLKKSASNLSSVMKSDTIKGERHSSETMRNTFLKHIRDLFNIDTFEFQEGDDSIIFKCVLELSERIESHDSRRTSKSRPSSILFTENSSTKRFSSYSTSSFNLDNYLSSYQSHVRDSLERDSIHTSSTSSRVVDSESNAYNQDQLTVPILAKAASTDRLIDLLVLTSSIFSSRIKEEELRQYANSTSTSPRLVSLKMDQGTFTITFFAVYRCFCSPYKLICGLRDRFDGAQSCALSIDASKSRKMKNGSEGVAGSKFQFPNWSDVLNETDSAKVNWKFVSQIQLGVVESLHTLFEFYFDHFVDDLNTRDLIENLLEQIEVEIKIKWKDVLKSLRRKRYDREFIGSIEKILKEMERSFTGTCEQYLKNCYSPMINAPMLKFTSQLTKIPEDRKLPDWRKNEKVLEFIEGLDDTIRRITSDITIQDWIESFSILEVLTAKSNLSLFNYDVQSLDTPDELLGISNIYHWLDTLVDVEKSDDHKSKKLYFVIDKFPLTVKAIFQFYVRLKNYFSIQICDPALPQEDRIEVMAAVLKILSICRTSMEDLNLFKLSDTDEECSISPRVPSLIESCLSNILVSPESRAFGADWVSAAKLVDPEKCSYTSFETIDDLIPNIDSISSEALDYDPLTPCPGWIMQCLLSVTCFIPNMYVKNTNLVNFDKDRFAYNCVVNSVTMVPKSTSRLNGNSKFEFLLHFAVRPLDLKAIFESARTEGNSLGQGSLELFSSYIKEQRKLLSLEATKKSLFLRQIMKIPGRRVDTEKLSGNVDTTMQHRLKLSGYNSNSVSGYPIATSETRQNFMESRHKTGASISSAASSIMTTGSKAGRFRFGGLFSRKSHSLGLSRSSITIPDTAKKPLAIRELPSAATFLAERKPKILFTVNLKEFSVFATYVTDNSFKLDSGNNSAKEYCFQAPSEPIRAEWLKLINYSHRHWFFSHTLNRPSMGVPNNMVFGVPPEFVCMREGSVIPNIIEKILSELEYRGLEEVGLYRRSASLAAIQKIKDKINHMGDFNMEDQLVFDVHNLTGCIKCYLRELPDPLIGDAIVGDFLEVKKLSKDAGRFDVYRNIFKKLPVYNYNLLERIIRHLKLVVEYKQFNKMTPSNLATILGGSLIEGCDPENLRKYFGLMTFVCEDLIVNYEKVFSKADESSDTLEAAY</sequence>
<dbReference type="GO" id="GO:0005938">
    <property type="term" value="C:cell cortex"/>
    <property type="evidence" value="ECO:0007669"/>
    <property type="project" value="UniProtKB-ARBA"/>
</dbReference>
<dbReference type="Gene3D" id="1.10.840.10">
    <property type="entry name" value="Ras guanine-nucleotide exchange factors catalytic domain"/>
    <property type="match status" value="1"/>
</dbReference>
<dbReference type="Gene3D" id="1.20.870.10">
    <property type="entry name" value="Son of sevenless (SoS) protein Chain: S domain 1"/>
    <property type="match status" value="1"/>
</dbReference>
<dbReference type="Gene3D" id="1.10.555.10">
    <property type="entry name" value="Rho GTPase activation protein"/>
    <property type="match status" value="1"/>
</dbReference>
<keyword evidence="2" id="KW-0344">Guanine-nucleotide releasing factor</keyword>
<dbReference type="InterPro" id="IPR001895">
    <property type="entry name" value="RASGEF_cat_dom"/>
</dbReference>
<dbReference type="Pfam" id="PF00620">
    <property type="entry name" value="RhoGAP"/>
    <property type="match status" value="1"/>
</dbReference>
<evidence type="ECO:0000259" key="4">
    <source>
        <dbReference type="PROSITE" id="PS50009"/>
    </source>
</evidence>
<dbReference type="InterPro" id="IPR008936">
    <property type="entry name" value="Rho_GTPase_activation_prot"/>
</dbReference>
<feature type="domain" description="Rho-GAP" evidence="5">
    <location>
        <begin position="1809"/>
        <end position="1997"/>
    </location>
</feature>
<dbReference type="GO" id="GO:0005096">
    <property type="term" value="F:GTPase activator activity"/>
    <property type="evidence" value="ECO:0007669"/>
    <property type="project" value="UniProtKB-KW"/>
</dbReference>
<organism evidence="6 7">
    <name type="scientific">Dekkera bruxellensis</name>
    <name type="common">Brettanomyces custersii</name>
    <dbReference type="NCBI Taxonomy" id="5007"/>
    <lineage>
        <taxon>Eukaryota</taxon>
        <taxon>Fungi</taxon>
        <taxon>Dikarya</taxon>
        <taxon>Ascomycota</taxon>
        <taxon>Saccharomycotina</taxon>
        <taxon>Pichiomycetes</taxon>
        <taxon>Pichiales</taxon>
        <taxon>Pichiaceae</taxon>
        <taxon>Brettanomyces</taxon>
    </lineage>
</organism>
<feature type="region of interest" description="Disordered" evidence="3">
    <location>
        <begin position="65"/>
        <end position="84"/>
    </location>
</feature>
<gene>
    <name evidence="6" type="ORF">DEBR0S2_12398G</name>
</gene>
<evidence type="ECO:0000256" key="1">
    <source>
        <dbReference type="ARBA" id="ARBA00022468"/>
    </source>
</evidence>
<keyword evidence="7" id="KW-1185">Reference proteome</keyword>
<dbReference type="InterPro" id="IPR023578">
    <property type="entry name" value="Ras_GEF_dom_sf"/>
</dbReference>
<accession>A0A7D9CX58</accession>
<dbReference type="PROSITE" id="PS50009">
    <property type="entry name" value="RASGEF_CAT"/>
    <property type="match status" value="1"/>
</dbReference>
<dbReference type="SUPFAM" id="SSF48366">
    <property type="entry name" value="Ras GEF"/>
    <property type="match status" value="2"/>
</dbReference>
<dbReference type="GO" id="GO:0005085">
    <property type="term" value="F:guanyl-nucleotide exchange factor activity"/>
    <property type="evidence" value="ECO:0007669"/>
    <property type="project" value="UniProtKB-KW"/>
</dbReference>
<dbReference type="Proteomes" id="UP000478008">
    <property type="component" value="Unassembled WGS sequence"/>
</dbReference>
<name>A0A7D9CX58_DEKBR</name>
<dbReference type="InterPro" id="IPR000198">
    <property type="entry name" value="RhoGAP_dom"/>
</dbReference>
<dbReference type="InterPro" id="IPR050729">
    <property type="entry name" value="Rho-GAP"/>
</dbReference>
<evidence type="ECO:0000313" key="7">
    <source>
        <dbReference type="Proteomes" id="UP000478008"/>
    </source>
</evidence>
<proteinExistence type="predicted"/>
<dbReference type="PROSITE" id="PS50238">
    <property type="entry name" value="RHOGAP"/>
    <property type="match status" value="1"/>
</dbReference>
<dbReference type="GO" id="GO:0007264">
    <property type="term" value="P:small GTPase-mediated signal transduction"/>
    <property type="evidence" value="ECO:0007669"/>
    <property type="project" value="InterPro"/>
</dbReference>
<dbReference type="EMBL" id="CABFWN010000002">
    <property type="protein sequence ID" value="VUG17636.1"/>
    <property type="molecule type" value="Genomic_DNA"/>
</dbReference>
<evidence type="ECO:0000256" key="2">
    <source>
        <dbReference type="PROSITE-ProRule" id="PRU00168"/>
    </source>
</evidence>
<protein>
    <submittedName>
        <fullName evidence="6">DEBR0S2_12398g1_1</fullName>
    </submittedName>
</protein>
<feature type="domain" description="Ras-GEF" evidence="4">
    <location>
        <begin position="533"/>
        <end position="805"/>
    </location>
</feature>
<dbReference type="CDD" id="cd00159">
    <property type="entry name" value="RhoGAP"/>
    <property type="match status" value="1"/>
</dbReference>
<dbReference type="Pfam" id="PF00618">
    <property type="entry name" value="RasGEF_N"/>
    <property type="match status" value="1"/>
</dbReference>
<feature type="region of interest" description="Disordered" evidence="3">
    <location>
        <begin position="1"/>
        <end position="26"/>
    </location>
</feature>
<dbReference type="Pfam" id="PF00617">
    <property type="entry name" value="RasGEF"/>
    <property type="match status" value="1"/>
</dbReference>
<dbReference type="PANTHER" id="PTHR23176">
    <property type="entry name" value="RHO/RAC/CDC GTPASE-ACTIVATING PROTEIN"/>
    <property type="match status" value="1"/>
</dbReference>
<feature type="compositionally biased region" description="Basic residues" evidence="3">
    <location>
        <begin position="1"/>
        <end position="24"/>
    </location>
</feature>
<dbReference type="InterPro" id="IPR000651">
    <property type="entry name" value="Ras-like_Gua-exchang_fac_N"/>
</dbReference>
<evidence type="ECO:0000313" key="6">
    <source>
        <dbReference type="EMBL" id="VUG17636.1"/>
    </source>
</evidence>
<keyword evidence="1" id="KW-0343">GTPase activation</keyword>
<dbReference type="InterPro" id="IPR036964">
    <property type="entry name" value="RASGEF_cat_dom_sf"/>
</dbReference>
<evidence type="ECO:0000256" key="3">
    <source>
        <dbReference type="SAM" id="MobiDB-lite"/>
    </source>
</evidence>
<dbReference type="GO" id="GO:0005933">
    <property type="term" value="C:cellular bud"/>
    <property type="evidence" value="ECO:0007669"/>
    <property type="project" value="UniProtKB-ARBA"/>
</dbReference>